<dbReference type="EC" id="2.7.1.67" evidence="2"/>
<evidence type="ECO:0000259" key="12">
    <source>
        <dbReference type="PROSITE" id="PS50186"/>
    </source>
</evidence>
<dbReference type="CDD" id="cd15760">
    <property type="entry name" value="FYVE_scVPS27p_like"/>
    <property type="match status" value="1"/>
</dbReference>
<evidence type="ECO:0000313" key="15">
    <source>
        <dbReference type="Proteomes" id="UP001165083"/>
    </source>
</evidence>
<keyword evidence="4" id="KW-0479">Metal-binding</keyword>
<dbReference type="Gene3D" id="1.10.10.10">
    <property type="entry name" value="Winged helix-like DNA-binding domain superfamily/Winged helix DNA-binding domain"/>
    <property type="match status" value="1"/>
</dbReference>
<dbReference type="Proteomes" id="UP001165083">
    <property type="component" value="Unassembled WGS sequence"/>
</dbReference>
<dbReference type="SUPFAM" id="SSF50729">
    <property type="entry name" value="PH domain-like"/>
    <property type="match status" value="1"/>
</dbReference>
<dbReference type="InterPro" id="IPR036940">
    <property type="entry name" value="PI3/4_kinase_cat_sf"/>
</dbReference>
<dbReference type="SUPFAM" id="SSF56112">
    <property type="entry name" value="Protein kinase-like (PK-like)"/>
    <property type="match status" value="1"/>
</dbReference>
<dbReference type="InterPro" id="IPR011993">
    <property type="entry name" value="PH-like_dom_sf"/>
</dbReference>
<feature type="domain" description="DEP" evidence="12">
    <location>
        <begin position="854"/>
        <end position="914"/>
    </location>
</feature>
<dbReference type="GO" id="GO:0008270">
    <property type="term" value="F:zinc ion binding"/>
    <property type="evidence" value="ECO:0007669"/>
    <property type="project" value="UniProtKB-KW"/>
</dbReference>
<dbReference type="InterPro" id="IPR000591">
    <property type="entry name" value="DEP_dom"/>
</dbReference>
<dbReference type="SUPFAM" id="SSF46785">
    <property type="entry name" value="Winged helix' DNA-binding domain"/>
    <property type="match status" value="1"/>
</dbReference>
<dbReference type="OrthoDB" id="10264149at2759"/>
<dbReference type="SMART" id="SM00146">
    <property type="entry name" value="PI3Kc"/>
    <property type="match status" value="1"/>
</dbReference>
<feature type="region of interest" description="Disordered" evidence="9">
    <location>
        <begin position="700"/>
        <end position="778"/>
    </location>
</feature>
<dbReference type="Gene3D" id="1.10.1070.11">
    <property type="entry name" value="Phosphatidylinositol 3-/4-kinase, catalytic domain"/>
    <property type="match status" value="1"/>
</dbReference>
<feature type="compositionally biased region" description="Low complexity" evidence="9">
    <location>
        <begin position="35"/>
        <end position="47"/>
    </location>
</feature>
<dbReference type="InterPro" id="IPR057754">
    <property type="entry name" value="PI4-kinase_beta/PIK1_cat"/>
</dbReference>
<dbReference type="PROSITE" id="PS50290">
    <property type="entry name" value="PI3_4_KINASE_3"/>
    <property type="match status" value="1"/>
</dbReference>
<dbReference type="GO" id="GO:0005737">
    <property type="term" value="C:cytoplasm"/>
    <property type="evidence" value="ECO:0007669"/>
    <property type="project" value="TreeGrafter"/>
</dbReference>
<dbReference type="InterPro" id="IPR013083">
    <property type="entry name" value="Znf_RING/FYVE/PHD"/>
</dbReference>
<keyword evidence="6" id="KW-0418">Kinase</keyword>
<dbReference type="Gene3D" id="3.30.1010.10">
    <property type="entry name" value="Phosphatidylinositol 3-kinase Catalytic Subunit, Chain A, domain 4"/>
    <property type="match status" value="1"/>
</dbReference>
<accession>A0A9W6TMJ6</accession>
<dbReference type="InterPro" id="IPR000306">
    <property type="entry name" value="Znf_FYVE"/>
</dbReference>
<reference evidence="14" key="1">
    <citation type="submission" date="2023-04" db="EMBL/GenBank/DDBJ databases">
        <title>Phytophthora lilii NBRC 32176.</title>
        <authorList>
            <person name="Ichikawa N."/>
            <person name="Sato H."/>
            <person name="Tonouchi N."/>
        </authorList>
    </citation>
    <scope>NUCLEOTIDE SEQUENCE</scope>
    <source>
        <strain evidence="14">NBRC 32176</strain>
    </source>
</reference>
<dbReference type="InterPro" id="IPR000403">
    <property type="entry name" value="PI3/4_kinase_cat_dom"/>
</dbReference>
<gene>
    <name evidence="14" type="ORF">Plil01_000566800</name>
</gene>
<evidence type="ECO:0000313" key="14">
    <source>
        <dbReference type="EMBL" id="GMF16099.1"/>
    </source>
</evidence>
<proteinExistence type="predicted"/>
<feature type="region of interest" description="Disordered" evidence="9">
    <location>
        <begin position="1"/>
        <end position="70"/>
    </location>
</feature>
<dbReference type="Gene3D" id="3.30.40.10">
    <property type="entry name" value="Zinc/RING finger domain, C3HC4 (zinc finger)"/>
    <property type="match status" value="1"/>
</dbReference>
<dbReference type="InterPro" id="IPR017455">
    <property type="entry name" value="Znf_FYVE-rel"/>
</dbReference>
<feature type="compositionally biased region" description="Acidic residues" evidence="9">
    <location>
        <begin position="700"/>
        <end position="713"/>
    </location>
</feature>
<protein>
    <recommendedName>
        <fullName evidence="2">1-phosphatidylinositol 4-kinase</fullName>
        <ecNumber evidence="2">2.7.1.67</ecNumber>
    </recommendedName>
</protein>
<dbReference type="GO" id="GO:0016020">
    <property type="term" value="C:membrane"/>
    <property type="evidence" value="ECO:0007669"/>
    <property type="project" value="TreeGrafter"/>
</dbReference>
<evidence type="ECO:0000256" key="6">
    <source>
        <dbReference type="ARBA" id="ARBA00022777"/>
    </source>
</evidence>
<feature type="compositionally biased region" description="Acidic residues" evidence="9">
    <location>
        <begin position="728"/>
        <end position="738"/>
    </location>
</feature>
<evidence type="ECO:0000259" key="13">
    <source>
        <dbReference type="PROSITE" id="PS50290"/>
    </source>
</evidence>
<evidence type="ECO:0000256" key="4">
    <source>
        <dbReference type="ARBA" id="ARBA00022723"/>
    </source>
</evidence>
<dbReference type="FunFam" id="1.10.1070.11:FF:000016">
    <property type="entry name" value="PIK1p Phosphatidylinositol 4-kinase"/>
    <property type="match status" value="1"/>
</dbReference>
<evidence type="ECO:0000256" key="1">
    <source>
        <dbReference type="ARBA" id="ARBA00001686"/>
    </source>
</evidence>
<evidence type="ECO:0000259" key="10">
    <source>
        <dbReference type="PROSITE" id="PS50003"/>
    </source>
</evidence>
<evidence type="ECO:0000256" key="7">
    <source>
        <dbReference type="ARBA" id="ARBA00022833"/>
    </source>
</evidence>
<evidence type="ECO:0000259" key="11">
    <source>
        <dbReference type="PROSITE" id="PS50178"/>
    </source>
</evidence>
<dbReference type="SMART" id="SM00064">
    <property type="entry name" value="FYVE"/>
    <property type="match status" value="1"/>
</dbReference>
<feature type="domain" description="PH" evidence="10">
    <location>
        <begin position="84"/>
        <end position="187"/>
    </location>
</feature>
<name>A0A9W6TMJ6_9STRA</name>
<evidence type="ECO:0000256" key="5">
    <source>
        <dbReference type="ARBA" id="ARBA00022771"/>
    </source>
</evidence>
<dbReference type="GO" id="GO:0046854">
    <property type="term" value="P:phosphatidylinositol phosphate biosynthetic process"/>
    <property type="evidence" value="ECO:0007669"/>
    <property type="project" value="InterPro"/>
</dbReference>
<feature type="domain" description="FYVE-type" evidence="11">
    <location>
        <begin position="237"/>
        <end position="289"/>
    </location>
</feature>
<keyword evidence="7" id="KW-0862">Zinc</keyword>
<feature type="region of interest" description="Disordered" evidence="9">
    <location>
        <begin position="930"/>
        <end position="961"/>
    </location>
</feature>
<keyword evidence="15" id="KW-1185">Reference proteome</keyword>
<dbReference type="PANTHER" id="PTHR10048">
    <property type="entry name" value="PHOSPHATIDYLINOSITOL KINASE"/>
    <property type="match status" value="1"/>
</dbReference>
<feature type="domain" description="PI3K/PI4K catalytic" evidence="13">
    <location>
        <begin position="1103"/>
        <end position="1402"/>
    </location>
</feature>
<dbReference type="Pfam" id="PF01363">
    <property type="entry name" value="FYVE"/>
    <property type="match status" value="1"/>
</dbReference>
<sequence length="1418" mass="157382">MTEQTEEPRTPVNPSDDGEGSRSADDAATNDELQSPAAASAPPSTRAADAERRSSAQSNGPPASESAASSSMELLGPLGVERDGLGVKGYLSMRDEGVTYHRMKRFYCRCVGVNFSRFASRDAASAMIAALFSAEVQKVEAWDGKGLWHTYRHSFKLSFTSGVVFNVDADSEEDKRQWIEYIESALKGTEAAVEKWGAHASVSPDIMELTPGGLAFAEKKCSPPKFKNDMTCCHPGCHVRFDSTGKRQHHCRNCGGSVCSDHSSRFAMLRHFHVNHPVRLCMGCYRVQRFVLWLGMLLQRLSIAQSEAEGIKKPALSKADEEEVEALFAIFGDDAFGISDVIQVLHLHRHGCDEAYAYAVNKLLELSASNLADFEFFLPQIFHMWLTVDWTNNNIKAALLFRVICYATQLHIRLATAIYWLTRAAIDDSCGWGFGQSELYVPEFLYRKMSMCKLLMINVEMQISHGDWSFEADKDLPASTEQTAIIKCLFDRLLILIHTDTKATIPLGAICDAVSGCSIPQEFLLPSDALPEDSHRDDGEERRIFTTQISFIEELCAMTEKLRFCPPHERKKALRRELQKLELPEGAFCPLGSCDEPLQRFLSIAKDEGTVFTTRARAPTLIFFEVAKLATACEKSAWLHRGRSLTFSIQNDKASDSEEIIDVNGLEVLVPASEAEVAKNAIEMATSSDIAQVIAMDTFSGDEEDGQDNDDPTDEHNRAKTNSGAADESSDEEEESETEELRDRVSSDPPPSLVALARSVGGKKKKNRRGRSGSLMNSTTKSLDSIIASCADTIKIRRKRSISEGSGFTGLERSQNNLGAMPNEVENFTDDQLISMAQNMEISMLASNPSGHGTFTGKQVVEWMTKNEIVSDKAHALWLGSELLRCGALEKTSLSSNSFSGFAANDETSYQLKSESSTIFQSEGRRHTLQYDAPPIVERSPRSTDESASECADREQSLTRTSSRIMLKPQEKKVDIADLADAVDANLTGTVTESAPNPTSKTSKPLQECLTGTSDERRSIASNVHGGSFILKFEPEVAISAMNSVEQAMQQYVLLHEGISNAAQLSEDLHVLREQLSIVYEYVIDKRKRLHVAVESAFGESFEEKRERLRETSSHVTTSEAKDWDCVAFIVKSNDDLRQEVLCQQIIRQLQDIFQSADLPLRLLPYEIIATSASTGMIEYVKNAVSLDALKKRGNYTTLADHFVKTYGQADSAAYKTAMTNFVRSMAAYSLACYFLQIKDRHNGNIMIDSDGHVIHIDFGFILGIAPGGRFSLETAPFKLTGEMVDAMGGTQSDYFKAYVIFLIQGFLALQVITGTSGPDFVDFNLTVSYLNCFVLPLQQHADTILMMIAIMAQESSCPCFLSQNPRDILSTTKQLFRLDYNQSQVIKHVISLVRRSHNSYRTRQYDVFQRMTNGILP</sequence>
<dbReference type="InterPro" id="IPR011011">
    <property type="entry name" value="Znf_FYVE_PHD"/>
</dbReference>
<dbReference type="PROSITE" id="PS50003">
    <property type="entry name" value="PH_DOMAIN"/>
    <property type="match status" value="1"/>
</dbReference>
<dbReference type="InterPro" id="IPR011009">
    <property type="entry name" value="Kinase-like_dom_sf"/>
</dbReference>
<dbReference type="GO" id="GO:0048015">
    <property type="term" value="P:phosphatidylinositol-mediated signaling"/>
    <property type="evidence" value="ECO:0007669"/>
    <property type="project" value="TreeGrafter"/>
</dbReference>
<dbReference type="InterPro" id="IPR018936">
    <property type="entry name" value="PI3/4_kinase_CS"/>
</dbReference>
<dbReference type="CDD" id="cd05168">
    <property type="entry name" value="PI4Kc_III_beta"/>
    <property type="match status" value="1"/>
</dbReference>
<dbReference type="InterPro" id="IPR001849">
    <property type="entry name" value="PH_domain"/>
</dbReference>
<dbReference type="InterPro" id="IPR036390">
    <property type="entry name" value="WH_DNA-bd_sf"/>
</dbReference>
<dbReference type="EMBL" id="BSXW01000241">
    <property type="protein sequence ID" value="GMF16099.1"/>
    <property type="molecule type" value="Genomic_DNA"/>
</dbReference>
<dbReference type="GO" id="GO:0004430">
    <property type="term" value="F:1-phosphatidylinositol 4-kinase activity"/>
    <property type="evidence" value="ECO:0007669"/>
    <property type="project" value="UniProtKB-EC"/>
</dbReference>
<dbReference type="Pfam" id="PF00454">
    <property type="entry name" value="PI3_PI4_kinase"/>
    <property type="match status" value="1"/>
</dbReference>
<evidence type="ECO:0000256" key="9">
    <source>
        <dbReference type="SAM" id="MobiDB-lite"/>
    </source>
</evidence>
<dbReference type="InterPro" id="IPR036388">
    <property type="entry name" value="WH-like_DNA-bd_sf"/>
</dbReference>
<dbReference type="PROSITE" id="PS50178">
    <property type="entry name" value="ZF_FYVE"/>
    <property type="match status" value="1"/>
</dbReference>
<dbReference type="PROSITE" id="PS00915">
    <property type="entry name" value="PI3_4_KINASE_1"/>
    <property type="match status" value="1"/>
</dbReference>
<comment type="caution">
    <text evidence="14">The sequence shown here is derived from an EMBL/GenBank/DDBJ whole genome shotgun (WGS) entry which is preliminary data.</text>
</comment>
<organism evidence="14 15">
    <name type="scientific">Phytophthora lilii</name>
    <dbReference type="NCBI Taxonomy" id="2077276"/>
    <lineage>
        <taxon>Eukaryota</taxon>
        <taxon>Sar</taxon>
        <taxon>Stramenopiles</taxon>
        <taxon>Oomycota</taxon>
        <taxon>Peronosporomycetes</taxon>
        <taxon>Peronosporales</taxon>
        <taxon>Peronosporaceae</taxon>
        <taxon>Phytophthora</taxon>
    </lineage>
</organism>
<feature type="compositionally biased region" description="Basic residues" evidence="9">
    <location>
        <begin position="761"/>
        <end position="771"/>
    </location>
</feature>
<dbReference type="Gene3D" id="2.30.29.30">
    <property type="entry name" value="Pleckstrin-homology domain (PH domain)/Phosphotyrosine-binding domain (PTB)"/>
    <property type="match status" value="1"/>
</dbReference>
<dbReference type="PANTHER" id="PTHR10048:SF22">
    <property type="entry name" value="PHOSPHATIDYLINOSITOL 4-KINASE BETA"/>
    <property type="match status" value="1"/>
</dbReference>
<dbReference type="PROSITE" id="PS50186">
    <property type="entry name" value="DEP"/>
    <property type="match status" value="1"/>
</dbReference>
<evidence type="ECO:0000256" key="3">
    <source>
        <dbReference type="ARBA" id="ARBA00022679"/>
    </source>
</evidence>
<keyword evidence="3" id="KW-0808">Transferase</keyword>
<dbReference type="SUPFAM" id="SSF57903">
    <property type="entry name" value="FYVE/PHD zinc finger"/>
    <property type="match status" value="1"/>
</dbReference>
<feature type="compositionally biased region" description="Basic and acidic residues" evidence="9">
    <location>
        <begin position="939"/>
        <end position="957"/>
    </location>
</feature>
<dbReference type="InterPro" id="IPR015433">
    <property type="entry name" value="PI3/4_kinase"/>
</dbReference>
<keyword evidence="5 8" id="KW-0863">Zinc-finger</keyword>
<evidence type="ECO:0000256" key="2">
    <source>
        <dbReference type="ARBA" id="ARBA00012169"/>
    </source>
</evidence>
<comment type="catalytic activity">
    <reaction evidence="1">
        <text>a 1,2-diacyl-sn-glycero-3-phospho-(1D-myo-inositol) + ATP = a 1,2-diacyl-sn-glycero-3-phospho-(1D-myo-inositol 4-phosphate) + ADP + H(+)</text>
        <dbReference type="Rhea" id="RHEA:19877"/>
        <dbReference type="ChEBI" id="CHEBI:15378"/>
        <dbReference type="ChEBI" id="CHEBI:30616"/>
        <dbReference type="ChEBI" id="CHEBI:57880"/>
        <dbReference type="ChEBI" id="CHEBI:58178"/>
        <dbReference type="ChEBI" id="CHEBI:456216"/>
        <dbReference type="EC" id="2.7.1.67"/>
    </reaction>
</comment>
<evidence type="ECO:0000256" key="8">
    <source>
        <dbReference type="PROSITE-ProRule" id="PRU00091"/>
    </source>
</evidence>